<reference evidence="9" key="1">
    <citation type="submission" date="2016-07" db="EMBL/GenBank/DDBJ databases">
        <title>Sequence Frankia sp. strain CcI1.17.</title>
        <authorList>
            <person name="Ghodhbane-Gtari F."/>
            <person name="Swanson E."/>
            <person name="Gueddou A."/>
            <person name="Morris K."/>
            <person name="Hezbri K."/>
            <person name="Ktari A."/>
            <person name="Nouioui I."/>
            <person name="Abebe-Akele F."/>
            <person name="Simpson S."/>
            <person name="Thomas K."/>
            <person name="Gtari M."/>
            <person name="Tisa L.S."/>
            <person name="Hurst S."/>
        </authorList>
    </citation>
    <scope>NUCLEOTIDE SEQUENCE [LARGE SCALE GENOMIC DNA]</scope>
    <source>
        <strain evidence="9">Cc1.17</strain>
    </source>
</reference>
<dbReference type="PANTHER" id="PTHR10183:SF379">
    <property type="entry name" value="CALPAIN-5"/>
    <property type="match status" value="1"/>
</dbReference>
<feature type="active site" evidence="5">
    <location>
        <position position="345"/>
    </location>
</feature>
<accession>A0A1S1Q3F2</accession>
<evidence type="ECO:0000256" key="1">
    <source>
        <dbReference type="ARBA" id="ARBA00007623"/>
    </source>
</evidence>
<dbReference type="Pfam" id="PF00648">
    <property type="entry name" value="Peptidase_C2"/>
    <property type="match status" value="1"/>
</dbReference>
<protein>
    <recommendedName>
        <fullName evidence="7">Calpain catalytic domain-containing protein</fullName>
    </recommendedName>
</protein>
<dbReference type="PANTHER" id="PTHR10183">
    <property type="entry name" value="CALPAIN"/>
    <property type="match status" value="1"/>
</dbReference>
<sequence length="559" mass="58784">MRQAAEQILLLLGPVIVLDDDLTWRSPWQQRCHARIEAWASALAAGARLARERADVLDLAATADLAAVPVSPERLVVRPPERFWPTGPAGPVDVRFSAERLAELAHRLRAAGHEAVRLLARLGPTGRAAGVCHGLDLVAAQAGEMAEAIDRRLTEIDAAESLARRPAPSPDQAWRPADRAVPRPAARGSAASEGPVAGLAMLIGTDPLRLGVAELAEIAVRLARLAPGELTSVIGGLRGRPLEVLAAAVALAPSRLDLSTLRRLPAVVALGDLILRQAPPPMVSEVARLFPGLEPPVVEQGPSWSRALGPTASTGGFVRRGHSRSPVWVRGATAADVGQGRLGDCYFLAALLGVVHADPGLLRENLRENANGTVTVTLYTGRGLRAASATGSAGRSAVEITVTRSLPVDRRTGQEIGADTDNADGDPELWPALYEKAYARLVGSYAGIEGGDPAAAMRQLTGAEAVGVPPANVEVPDIAGRLAAGDVVTVVTRNRTGGGSALVPAHAYAILGADEHTGRILLRNPWDQTASDDRLDWRSWEEIRAELAGVQCGATRRRG</sequence>
<keyword evidence="2 5" id="KW-0645">Protease</keyword>
<dbReference type="GO" id="GO:0004198">
    <property type="term" value="F:calcium-dependent cysteine-type endopeptidase activity"/>
    <property type="evidence" value="ECO:0007669"/>
    <property type="project" value="InterPro"/>
</dbReference>
<evidence type="ECO:0000313" key="8">
    <source>
        <dbReference type="EMBL" id="OHV29433.1"/>
    </source>
</evidence>
<evidence type="ECO:0000313" key="9">
    <source>
        <dbReference type="Proteomes" id="UP000179627"/>
    </source>
</evidence>
<keyword evidence="3 5" id="KW-0378">Hydrolase</keyword>
<evidence type="ECO:0000256" key="6">
    <source>
        <dbReference type="SAM" id="MobiDB-lite"/>
    </source>
</evidence>
<name>A0A1S1Q3F2_9ACTN</name>
<keyword evidence="9" id="KW-1185">Reference proteome</keyword>
<comment type="similarity">
    <text evidence="1">Belongs to the peptidase C2 family.</text>
</comment>
<proteinExistence type="inferred from homology"/>
<dbReference type="PRINTS" id="PR00704">
    <property type="entry name" value="CALPAIN"/>
</dbReference>
<dbReference type="InterPro" id="IPR022684">
    <property type="entry name" value="Calpain_cysteine_protease"/>
</dbReference>
<dbReference type="InterPro" id="IPR001300">
    <property type="entry name" value="Peptidase_C2_calpain_cat"/>
</dbReference>
<dbReference type="GO" id="GO:0006508">
    <property type="term" value="P:proteolysis"/>
    <property type="evidence" value="ECO:0007669"/>
    <property type="project" value="UniProtKB-KW"/>
</dbReference>
<dbReference type="PROSITE" id="PS50203">
    <property type="entry name" value="CALPAIN_CAT"/>
    <property type="match status" value="1"/>
</dbReference>
<feature type="region of interest" description="Disordered" evidence="6">
    <location>
        <begin position="160"/>
        <end position="191"/>
    </location>
</feature>
<dbReference type="InterPro" id="IPR038765">
    <property type="entry name" value="Papain-like_cys_pep_sf"/>
</dbReference>
<dbReference type="EMBL" id="MBLM01000163">
    <property type="protein sequence ID" value="OHV29433.1"/>
    <property type="molecule type" value="Genomic_DNA"/>
</dbReference>
<feature type="active site" evidence="5">
    <location>
        <position position="506"/>
    </location>
</feature>
<dbReference type="SUPFAM" id="SSF54001">
    <property type="entry name" value="Cysteine proteinases"/>
    <property type="match status" value="1"/>
</dbReference>
<comment type="caution">
    <text evidence="8">The sequence shown here is derived from an EMBL/GenBank/DDBJ whole genome shotgun (WGS) entry which is preliminary data.</text>
</comment>
<organism evidence="8 9">
    <name type="scientific">Parafrankia colletiae</name>
    <dbReference type="NCBI Taxonomy" id="573497"/>
    <lineage>
        <taxon>Bacteria</taxon>
        <taxon>Bacillati</taxon>
        <taxon>Actinomycetota</taxon>
        <taxon>Actinomycetes</taxon>
        <taxon>Frankiales</taxon>
        <taxon>Frankiaceae</taxon>
        <taxon>Parafrankia</taxon>
    </lineage>
</organism>
<gene>
    <name evidence="8" type="ORF">CC117_08385</name>
</gene>
<feature type="domain" description="Calpain catalytic" evidence="7">
    <location>
        <begin position="303"/>
        <end position="559"/>
    </location>
</feature>
<keyword evidence="4 5" id="KW-0788">Thiol protease</keyword>
<dbReference type="Proteomes" id="UP000179627">
    <property type="component" value="Unassembled WGS sequence"/>
</dbReference>
<dbReference type="AlphaFoldDB" id="A0A1S1Q3F2"/>
<evidence type="ECO:0000256" key="5">
    <source>
        <dbReference type="PROSITE-ProRule" id="PRU00239"/>
    </source>
</evidence>
<evidence type="ECO:0000256" key="4">
    <source>
        <dbReference type="ARBA" id="ARBA00022807"/>
    </source>
</evidence>
<feature type="active site" evidence="5">
    <location>
        <position position="524"/>
    </location>
</feature>
<evidence type="ECO:0000259" key="7">
    <source>
        <dbReference type="PROSITE" id="PS50203"/>
    </source>
</evidence>
<evidence type="ECO:0000256" key="3">
    <source>
        <dbReference type="ARBA" id="ARBA00022801"/>
    </source>
</evidence>
<dbReference type="SMART" id="SM00230">
    <property type="entry name" value="CysPc"/>
    <property type="match status" value="1"/>
</dbReference>
<evidence type="ECO:0000256" key="2">
    <source>
        <dbReference type="ARBA" id="ARBA00022670"/>
    </source>
</evidence>